<evidence type="ECO:0000313" key="2">
    <source>
        <dbReference type="Proteomes" id="UP000282312"/>
    </source>
</evidence>
<evidence type="ECO:0000313" key="1">
    <source>
        <dbReference type="EMBL" id="RQX03981.1"/>
    </source>
</evidence>
<gene>
    <name evidence="1" type="ORF">DLJ59_10900</name>
</gene>
<dbReference type="AlphaFoldDB" id="A0A3N9WT48"/>
<dbReference type="EMBL" id="QGSZ01000180">
    <property type="protein sequence ID" value="RQX03981.1"/>
    <property type="molecule type" value="Genomic_DNA"/>
</dbReference>
<name>A0A3N9WT48_9ACTN</name>
<comment type="caution">
    <text evidence="1">The sequence shown here is derived from an EMBL/GenBank/DDBJ whole genome shotgun (WGS) entry which is preliminary data.</text>
</comment>
<organism evidence="1 2">
    <name type="scientific">Micromonospora inaquosa</name>
    <dbReference type="NCBI Taxonomy" id="2203716"/>
    <lineage>
        <taxon>Bacteria</taxon>
        <taxon>Bacillati</taxon>
        <taxon>Actinomycetota</taxon>
        <taxon>Actinomycetes</taxon>
        <taxon>Micromonosporales</taxon>
        <taxon>Micromonosporaceae</taxon>
        <taxon>Micromonospora</taxon>
    </lineage>
</organism>
<proteinExistence type="predicted"/>
<keyword evidence="2" id="KW-1185">Reference proteome</keyword>
<reference evidence="1 2" key="1">
    <citation type="submission" date="2018-05" db="EMBL/GenBank/DDBJ databases">
        <title>Micromonospora from Atacama Desert.</title>
        <authorList>
            <person name="Carro L."/>
            <person name="Goodfellow M."/>
            <person name="Klenk H.-P."/>
        </authorList>
    </citation>
    <scope>NUCLEOTIDE SEQUENCE [LARGE SCALE GENOMIC DNA]</scope>
    <source>
        <strain evidence="1 2">LB39</strain>
    </source>
</reference>
<protein>
    <submittedName>
        <fullName evidence="1">Uncharacterized protein</fullName>
    </submittedName>
</protein>
<dbReference type="RefSeq" id="WP_124772382.1">
    <property type="nucleotide sequence ID" value="NZ_QGSZ01000180.1"/>
</dbReference>
<dbReference type="Proteomes" id="UP000282312">
    <property type="component" value="Unassembled WGS sequence"/>
</dbReference>
<sequence>MVGGFNVPPPDYPRTCVGGRLRDGVLTQIGSEALGVNNRGQLVGARGNRPVLSAEWLSSRGGRRRGVV</sequence>
<accession>A0A3N9WT48</accession>